<dbReference type="GO" id="GO:0016462">
    <property type="term" value="F:pyrophosphatase activity"/>
    <property type="evidence" value="ECO:0007669"/>
    <property type="project" value="UniProtKB-ARBA"/>
</dbReference>
<organism evidence="2 3">
    <name type="scientific">Macrostomum lignano</name>
    <dbReference type="NCBI Taxonomy" id="282301"/>
    <lineage>
        <taxon>Eukaryota</taxon>
        <taxon>Metazoa</taxon>
        <taxon>Spiralia</taxon>
        <taxon>Lophotrochozoa</taxon>
        <taxon>Platyhelminthes</taxon>
        <taxon>Rhabditophora</taxon>
        <taxon>Macrostomorpha</taxon>
        <taxon>Macrostomida</taxon>
        <taxon>Macrostomidae</taxon>
        <taxon>Macrostomum</taxon>
    </lineage>
</organism>
<dbReference type="PROSITE" id="PS51707">
    <property type="entry name" value="CYTH"/>
    <property type="match status" value="1"/>
</dbReference>
<proteinExistence type="predicted"/>
<dbReference type="PANTHER" id="PTHR21028:SF2">
    <property type="entry name" value="CYTH DOMAIN-CONTAINING PROTEIN"/>
    <property type="match status" value="1"/>
</dbReference>
<dbReference type="STRING" id="282301.A0A267EHT9"/>
<dbReference type="Pfam" id="PF01928">
    <property type="entry name" value="CYTH"/>
    <property type="match status" value="1"/>
</dbReference>
<evidence type="ECO:0000313" key="2">
    <source>
        <dbReference type="EMBL" id="PAA61073.1"/>
    </source>
</evidence>
<dbReference type="SMART" id="SM01118">
    <property type="entry name" value="CYTH"/>
    <property type="match status" value="1"/>
</dbReference>
<dbReference type="InterPro" id="IPR033469">
    <property type="entry name" value="CYTH-like_dom_sf"/>
</dbReference>
<keyword evidence="3" id="KW-1185">Reference proteome</keyword>
<accession>A0A267EHT9</accession>
<dbReference type="Gene3D" id="2.40.320.10">
    <property type="entry name" value="Hypothetical Protein Pfu-838710-001"/>
    <property type="match status" value="1"/>
</dbReference>
<evidence type="ECO:0000313" key="3">
    <source>
        <dbReference type="Proteomes" id="UP000215902"/>
    </source>
</evidence>
<name>A0A267EHT9_9PLAT</name>
<dbReference type="AlphaFoldDB" id="A0A267EHT9"/>
<dbReference type="SUPFAM" id="SSF55154">
    <property type="entry name" value="CYTH-like phosphatases"/>
    <property type="match status" value="1"/>
</dbReference>
<comment type="caution">
    <text evidence="2">The sequence shown here is derived from an EMBL/GenBank/DDBJ whole genome shotgun (WGS) entry which is preliminary data.</text>
</comment>
<dbReference type="InterPro" id="IPR008173">
    <property type="entry name" value="Adenylyl_cyclase_CyaB"/>
</dbReference>
<feature type="domain" description="CYTH" evidence="1">
    <location>
        <begin position="1"/>
        <end position="174"/>
    </location>
</feature>
<sequence length="178" mass="19652">MCNVEIKAKIHNFDDFLAKAIAISDKNPPPKVINMIDTFYKVNSGRLKLREYPGHEEARVSELVHYHREDSTGAKLSRYSKVPVPDPAGLGAILADSLGVIGQVKKVRHLLISGQTRIHVDRVHNLGDFMELEVMLTDSDSVEAGQMIAQQLMKQLGVAEADLLAGAYMDMLLELNSG</sequence>
<gene>
    <name evidence="2" type="ORF">BOX15_Mlig003380g1</name>
</gene>
<dbReference type="CDD" id="cd07890">
    <property type="entry name" value="CYTH-like_AC_IV-like"/>
    <property type="match status" value="1"/>
</dbReference>
<dbReference type="Proteomes" id="UP000215902">
    <property type="component" value="Unassembled WGS sequence"/>
</dbReference>
<dbReference type="EMBL" id="NIVC01002073">
    <property type="protein sequence ID" value="PAA61073.1"/>
    <property type="molecule type" value="Genomic_DNA"/>
</dbReference>
<dbReference type="PANTHER" id="PTHR21028">
    <property type="entry name" value="SI:CH211-156B7.4"/>
    <property type="match status" value="1"/>
</dbReference>
<evidence type="ECO:0000259" key="1">
    <source>
        <dbReference type="PROSITE" id="PS51707"/>
    </source>
</evidence>
<dbReference type="InterPro" id="IPR023577">
    <property type="entry name" value="CYTH_domain"/>
</dbReference>
<protein>
    <recommendedName>
        <fullName evidence="1">CYTH domain-containing protein</fullName>
    </recommendedName>
</protein>
<dbReference type="OrthoDB" id="6159137at2759"/>
<reference evidence="2 3" key="1">
    <citation type="submission" date="2017-06" db="EMBL/GenBank/DDBJ databases">
        <title>A platform for efficient transgenesis in Macrostomum lignano, a flatworm model organism for stem cell research.</title>
        <authorList>
            <person name="Berezikov E."/>
        </authorList>
    </citation>
    <scope>NUCLEOTIDE SEQUENCE [LARGE SCALE GENOMIC DNA]</scope>
    <source>
        <strain evidence="2">DV1</strain>
        <tissue evidence="2">Whole organism</tissue>
    </source>
</reference>